<comment type="caution">
    <text evidence="2">The sequence shown here is derived from an EMBL/GenBank/DDBJ whole genome shotgun (WGS) entry which is preliminary data.</text>
</comment>
<evidence type="ECO:0000313" key="2">
    <source>
        <dbReference type="EMBL" id="RDW73447.1"/>
    </source>
</evidence>
<dbReference type="EMBL" id="PDLM01000007">
    <property type="protein sequence ID" value="RDW73447.1"/>
    <property type="molecule type" value="Genomic_DNA"/>
</dbReference>
<keyword evidence="3" id="KW-1185">Reference proteome</keyword>
<dbReference type="AlphaFoldDB" id="A0A3D8RHD8"/>
<evidence type="ECO:0000313" key="3">
    <source>
        <dbReference type="Proteomes" id="UP000256645"/>
    </source>
</evidence>
<protein>
    <submittedName>
        <fullName evidence="2">Uncharacterized protein</fullName>
    </submittedName>
</protein>
<feature type="compositionally biased region" description="Pro residues" evidence="1">
    <location>
        <begin position="71"/>
        <end position="86"/>
    </location>
</feature>
<feature type="compositionally biased region" description="Acidic residues" evidence="1">
    <location>
        <begin position="165"/>
        <end position="174"/>
    </location>
</feature>
<reference evidence="2 3" key="1">
    <citation type="journal article" date="2018" name="IMA Fungus">
        <title>IMA Genome-F 9: Draft genome sequence of Annulohypoxylon stygium, Aspergillus mulundensis, Berkeleyomyces basicola (syn. Thielaviopsis basicola), Ceratocystis smalleyi, two Cercospora beticola strains, Coleophoma cylindrospora, Fusarium fracticaudum, Phialophora cf. hyalina, and Morchella septimelata.</title>
        <authorList>
            <person name="Wingfield B.D."/>
            <person name="Bills G.F."/>
            <person name="Dong Y."/>
            <person name="Huang W."/>
            <person name="Nel W.J."/>
            <person name="Swalarsk-Parry B.S."/>
            <person name="Vaghefi N."/>
            <person name="Wilken P.M."/>
            <person name="An Z."/>
            <person name="de Beer Z.W."/>
            <person name="De Vos L."/>
            <person name="Chen L."/>
            <person name="Duong T.A."/>
            <person name="Gao Y."/>
            <person name="Hammerbacher A."/>
            <person name="Kikkert J.R."/>
            <person name="Li Y."/>
            <person name="Li H."/>
            <person name="Li K."/>
            <person name="Li Q."/>
            <person name="Liu X."/>
            <person name="Ma X."/>
            <person name="Naidoo K."/>
            <person name="Pethybridge S.J."/>
            <person name="Sun J."/>
            <person name="Steenkamp E.T."/>
            <person name="van der Nest M.A."/>
            <person name="van Wyk S."/>
            <person name="Wingfield M.J."/>
            <person name="Xiong C."/>
            <person name="Yue Q."/>
            <person name="Zhang X."/>
        </authorList>
    </citation>
    <scope>NUCLEOTIDE SEQUENCE [LARGE SCALE GENOMIC DNA]</scope>
    <source>
        <strain evidence="2 3">BP6252</strain>
    </source>
</reference>
<accession>A0A3D8RHD8</accession>
<feature type="compositionally biased region" description="Pro residues" evidence="1">
    <location>
        <begin position="41"/>
        <end position="56"/>
    </location>
</feature>
<name>A0A3D8RHD8_9HELO</name>
<feature type="region of interest" description="Disordered" evidence="1">
    <location>
        <begin position="1"/>
        <end position="102"/>
    </location>
</feature>
<feature type="region of interest" description="Disordered" evidence="1">
    <location>
        <begin position="129"/>
        <end position="174"/>
    </location>
</feature>
<proteinExistence type="predicted"/>
<dbReference type="Proteomes" id="UP000256645">
    <property type="component" value="Unassembled WGS sequence"/>
</dbReference>
<feature type="compositionally biased region" description="Basic and acidic residues" evidence="1">
    <location>
        <begin position="129"/>
        <end position="141"/>
    </location>
</feature>
<organism evidence="2 3">
    <name type="scientific">Coleophoma cylindrospora</name>
    <dbReference type="NCBI Taxonomy" id="1849047"/>
    <lineage>
        <taxon>Eukaryota</taxon>
        <taxon>Fungi</taxon>
        <taxon>Dikarya</taxon>
        <taxon>Ascomycota</taxon>
        <taxon>Pezizomycotina</taxon>
        <taxon>Leotiomycetes</taxon>
        <taxon>Helotiales</taxon>
        <taxon>Dermateaceae</taxon>
        <taxon>Coleophoma</taxon>
    </lineage>
</organism>
<gene>
    <name evidence="2" type="ORF">BP6252_07354</name>
</gene>
<dbReference type="OrthoDB" id="10455031at2759"/>
<sequence>MKRTTTTWKTMALIQDPLAGSTERVVQPAQPSPSQGEVAAPFPPPPTRPPPPPPQPSNMSTPDLGPQVAAPYPPPPTRPPPPPPPASNMSTPDLDPHPGTLVIFHAITRTEPANEERTGPRFTDEHTLELLEGRNEPEPQSKPKPKWMKVMSRDGCHETSGIEMMIDEDGRDYR</sequence>
<evidence type="ECO:0000256" key="1">
    <source>
        <dbReference type="SAM" id="MobiDB-lite"/>
    </source>
</evidence>